<dbReference type="Proteomes" id="UP000325315">
    <property type="component" value="Unassembled WGS sequence"/>
</dbReference>
<accession>A0A5B6WJH2</accession>
<dbReference type="EMBL" id="SMMG02000003">
    <property type="protein sequence ID" value="KAA3481959.1"/>
    <property type="molecule type" value="Genomic_DNA"/>
</dbReference>
<organism evidence="1 2">
    <name type="scientific">Gossypium australe</name>
    <dbReference type="NCBI Taxonomy" id="47621"/>
    <lineage>
        <taxon>Eukaryota</taxon>
        <taxon>Viridiplantae</taxon>
        <taxon>Streptophyta</taxon>
        <taxon>Embryophyta</taxon>
        <taxon>Tracheophyta</taxon>
        <taxon>Spermatophyta</taxon>
        <taxon>Magnoliopsida</taxon>
        <taxon>eudicotyledons</taxon>
        <taxon>Gunneridae</taxon>
        <taxon>Pentapetalae</taxon>
        <taxon>rosids</taxon>
        <taxon>malvids</taxon>
        <taxon>Malvales</taxon>
        <taxon>Malvaceae</taxon>
        <taxon>Malvoideae</taxon>
        <taxon>Gossypium</taxon>
    </lineage>
</organism>
<name>A0A5B6WJH2_9ROSI</name>
<dbReference type="OrthoDB" id="10616893at2759"/>
<evidence type="ECO:0000313" key="2">
    <source>
        <dbReference type="Proteomes" id="UP000325315"/>
    </source>
</evidence>
<keyword evidence="2" id="KW-1185">Reference proteome</keyword>
<evidence type="ECO:0000313" key="1">
    <source>
        <dbReference type="EMBL" id="KAA3481959.1"/>
    </source>
</evidence>
<reference evidence="2" key="1">
    <citation type="journal article" date="2019" name="Plant Biotechnol. J.">
        <title>Genome sequencing of the Australian wild diploid species Gossypium australe highlights disease resistance and delayed gland morphogenesis.</title>
        <authorList>
            <person name="Cai Y."/>
            <person name="Cai X."/>
            <person name="Wang Q."/>
            <person name="Wang P."/>
            <person name="Zhang Y."/>
            <person name="Cai C."/>
            <person name="Xu Y."/>
            <person name="Wang K."/>
            <person name="Zhou Z."/>
            <person name="Wang C."/>
            <person name="Geng S."/>
            <person name="Li B."/>
            <person name="Dong Q."/>
            <person name="Hou Y."/>
            <person name="Wang H."/>
            <person name="Ai P."/>
            <person name="Liu Z."/>
            <person name="Yi F."/>
            <person name="Sun M."/>
            <person name="An G."/>
            <person name="Cheng J."/>
            <person name="Zhang Y."/>
            <person name="Shi Q."/>
            <person name="Xie Y."/>
            <person name="Shi X."/>
            <person name="Chang Y."/>
            <person name="Huang F."/>
            <person name="Chen Y."/>
            <person name="Hong S."/>
            <person name="Mi L."/>
            <person name="Sun Q."/>
            <person name="Zhang L."/>
            <person name="Zhou B."/>
            <person name="Peng R."/>
            <person name="Zhang X."/>
            <person name="Liu F."/>
        </authorList>
    </citation>
    <scope>NUCLEOTIDE SEQUENCE [LARGE SCALE GENOMIC DNA]</scope>
    <source>
        <strain evidence="2">cv. PA1801</strain>
    </source>
</reference>
<proteinExistence type="predicted"/>
<comment type="caution">
    <text evidence="1">The sequence shown here is derived from an EMBL/GenBank/DDBJ whole genome shotgun (WGS) entry which is preliminary data.</text>
</comment>
<dbReference type="AlphaFoldDB" id="A0A5B6WJH2"/>
<gene>
    <name evidence="1" type="ORF">EPI10_022277</name>
</gene>
<protein>
    <submittedName>
        <fullName evidence="1">Heparanase-like protein 2</fullName>
    </submittedName>
</protein>
<sequence length="81" mass="9468">MADPWKGHYTENEEQILRQYCNLSTDMPYATLPHGLLFPDLSMHHINPELAEIAFSLNLWNGHMKLEIIFNGNLGQYWFSC</sequence>